<name>A0A5M3XDM4_9ACTN</name>
<keyword evidence="3" id="KW-1185">Reference proteome</keyword>
<sequence>MLTAVTEPEDPQLHRSPTDVPEDYEMVRNIGTVSMVAGVAISFGILIFDVRSPSWPWLVGLWIMALIGVGLRIEAGIRERRRS</sequence>
<evidence type="ECO:0000313" key="2">
    <source>
        <dbReference type="EMBL" id="GES18872.1"/>
    </source>
</evidence>
<evidence type="ECO:0000313" key="3">
    <source>
        <dbReference type="Proteomes" id="UP000377595"/>
    </source>
</evidence>
<accession>A0A5M3XDM4</accession>
<gene>
    <name evidence="2" type="ORF">Aple_017670</name>
</gene>
<protein>
    <submittedName>
        <fullName evidence="2">Uncharacterized protein</fullName>
    </submittedName>
</protein>
<feature type="transmembrane region" description="Helical" evidence="1">
    <location>
        <begin position="54"/>
        <end position="73"/>
    </location>
</feature>
<evidence type="ECO:0000256" key="1">
    <source>
        <dbReference type="SAM" id="Phobius"/>
    </source>
</evidence>
<proteinExistence type="predicted"/>
<keyword evidence="1" id="KW-1133">Transmembrane helix</keyword>
<feature type="transmembrane region" description="Helical" evidence="1">
    <location>
        <begin position="30"/>
        <end position="48"/>
    </location>
</feature>
<dbReference type="AlphaFoldDB" id="A0A5M3XDM4"/>
<organism evidence="2 3">
    <name type="scientific">Acrocarpospora pleiomorpha</name>
    <dbReference type="NCBI Taxonomy" id="90975"/>
    <lineage>
        <taxon>Bacteria</taxon>
        <taxon>Bacillati</taxon>
        <taxon>Actinomycetota</taxon>
        <taxon>Actinomycetes</taxon>
        <taxon>Streptosporangiales</taxon>
        <taxon>Streptosporangiaceae</taxon>
        <taxon>Acrocarpospora</taxon>
    </lineage>
</organism>
<keyword evidence="1" id="KW-0472">Membrane</keyword>
<dbReference type="EMBL" id="BLAF01000009">
    <property type="protein sequence ID" value="GES18872.1"/>
    <property type="molecule type" value="Genomic_DNA"/>
</dbReference>
<comment type="caution">
    <text evidence="2">The sequence shown here is derived from an EMBL/GenBank/DDBJ whole genome shotgun (WGS) entry which is preliminary data.</text>
</comment>
<dbReference type="Proteomes" id="UP000377595">
    <property type="component" value="Unassembled WGS sequence"/>
</dbReference>
<reference evidence="2 3" key="1">
    <citation type="submission" date="2019-10" db="EMBL/GenBank/DDBJ databases">
        <title>Whole genome shotgun sequence of Acrocarpospora pleiomorpha NBRC 16267.</title>
        <authorList>
            <person name="Ichikawa N."/>
            <person name="Kimura A."/>
            <person name="Kitahashi Y."/>
            <person name="Komaki H."/>
            <person name="Oguchi A."/>
        </authorList>
    </citation>
    <scope>NUCLEOTIDE SEQUENCE [LARGE SCALE GENOMIC DNA]</scope>
    <source>
        <strain evidence="2 3">NBRC 16267</strain>
    </source>
</reference>
<keyword evidence="1" id="KW-0812">Transmembrane</keyword>